<protein>
    <submittedName>
        <fullName evidence="2">Reverse transcriptase domain-containing protein</fullName>
    </submittedName>
</protein>
<name>A0A1A9Z2F1_GLOPL</name>
<accession>A0A1A9Z2F1</accession>
<dbReference type="VEuPathDB" id="VectorBase:GPAI001671"/>
<evidence type="ECO:0000259" key="1">
    <source>
        <dbReference type="Pfam" id="PF00078"/>
    </source>
</evidence>
<dbReference type="InterPro" id="IPR043502">
    <property type="entry name" value="DNA/RNA_pol_sf"/>
</dbReference>
<reference evidence="2" key="2">
    <citation type="submission" date="2020-05" db="UniProtKB">
        <authorList>
            <consortium name="EnsemblMetazoa"/>
        </authorList>
    </citation>
    <scope>IDENTIFICATION</scope>
    <source>
        <strain evidence="2">IAEA</strain>
    </source>
</reference>
<dbReference type="SUPFAM" id="SSF56672">
    <property type="entry name" value="DNA/RNA polymerases"/>
    <property type="match status" value="1"/>
</dbReference>
<dbReference type="Gene3D" id="3.30.70.270">
    <property type="match status" value="1"/>
</dbReference>
<organism evidence="2 3">
    <name type="scientific">Glossina pallidipes</name>
    <name type="common">Tsetse fly</name>
    <dbReference type="NCBI Taxonomy" id="7398"/>
    <lineage>
        <taxon>Eukaryota</taxon>
        <taxon>Metazoa</taxon>
        <taxon>Ecdysozoa</taxon>
        <taxon>Arthropoda</taxon>
        <taxon>Hexapoda</taxon>
        <taxon>Insecta</taxon>
        <taxon>Pterygota</taxon>
        <taxon>Neoptera</taxon>
        <taxon>Endopterygota</taxon>
        <taxon>Diptera</taxon>
        <taxon>Brachycera</taxon>
        <taxon>Muscomorpha</taxon>
        <taxon>Hippoboscoidea</taxon>
        <taxon>Glossinidae</taxon>
        <taxon>Glossina</taxon>
    </lineage>
</organism>
<dbReference type="Proteomes" id="UP000092445">
    <property type="component" value="Unassembled WGS sequence"/>
</dbReference>
<reference evidence="3" key="1">
    <citation type="submission" date="2014-03" db="EMBL/GenBank/DDBJ databases">
        <authorList>
            <person name="Aksoy S."/>
            <person name="Warren W."/>
            <person name="Wilson R.K."/>
        </authorList>
    </citation>
    <scope>NUCLEOTIDE SEQUENCE [LARGE SCALE GENOMIC DNA]</scope>
    <source>
        <strain evidence="3">IAEA</strain>
    </source>
</reference>
<evidence type="ECO:0000313" key="3">
    <source>
        <dbReference type="Proteomes" id="UP000092445"/>
    </source>
</evidence>
<dbReference type="GO" id="GO:0071897">
    <property type="term" value="P:DNA biosynthetic process"/>
    <property type="evidence" value="ECO:0007669"/>
    <property type="project" value="UniProtKB-ARBA"/>
</dbReference>
<dbReference type="EnsemblMetazoa" id="GPAI001671-RA">
    <property type="protein sequence ID" value="GPAI001671-PA"/>
    <property type="gene ID" value="GPAI001671"/>
</dbReference>
<dbReference type="InterPro" id="IPR000477">
    <property type="entry name" value="RT_dom"/>
</dbReference>
<dbReference type="InterPro" id="IPR043128">
    <property type="entry name" value="Rev_trsase/Diguanyl_cyclase"/>
</dbReference>
<keyword evidence="3" id="KW-1185">Reference proteome</keyword>
<proteinExistence type="predicted"/>
<feature type="domain" description="Reverse transcriptase" evidence="1">
    <location>
        <begin position="311"/>
        <end position="356"/>
    </location>
</feature>
<evidence type="ECO:0000313" key="2">
    <source>
        <dbReference type="EnsemblMetazoa" id="GPAI001671-PA"/>
    </source>
</evidence>
<sequence>MEVSDDDSQRLQMASRLRLQAQVDRRKKRDKDKEVEVLAKKPKRFRGCAKELGDLTSLVATITDRRALRKTGLKSKESLKGRRKSMFINKFKGVTTRLYEQILKLKIFKIRQRETKAFLMLADDYEKILTELVQKNALLSGRIEGLEKGLGKTKPIRKAQREYTANPRQLAQKILENDNWEARATATNMAEAVNEFANLFAVRSVEDTEPISDQHQTAIKILQPINEEEIENILKAMDTQTPGVDGIPLKTLRRVPTCKLLFLFNSMLLLEHTPAALKKGRTVLIPKNGSGQTAKRRALTNFSGIEVNNSRIRCLAYADDLVLFARTREDGERMVEAVREFLCSRGMNLNAAKSAML</sequence>
<dbReference type="AlphaFoldDB" id="A0A1A9Z2F1"/>
<dbReference type="Pfam" id="PF00078">
    <property type="entry name" value="RVT_1"/>
    <property type="match status" value="1"/>
</dbReference>
<dbReference type="STRING" id="7398.A0A1A9Z2F1"/>